<dbReference type="PROSITE" id="PS51257">
    <property type="entry name" value="PROKAR_LIPOPROTEIN"/>
    <property type="match status" value="1"/>
</dbReference>
<proteinExistence type="predicted"/>
<feature type="domain" description="Fibrobacter succinogenes major paralogous" evidence="1">
    <location>
        <begin position="514"/>
        <end position="691"/>
    </location>
</feature>
<dbReference type="InterPro" id="IPR011871">
    <property type="entry name" value="Fib_succ_major"/>
</dbReference>
<name>A0A1W2H7J1_9BACT</name>
<keyword evidence="3" id="KW-1185">Reference proteome</keyword>
<dbReference type="OrthoDB" id="9805760at2"/>
<dbReference type="Proteomes" id="UP000192333">
    <property type="component" value="Chromosome I"/>
</dbReference>
<gene>
    <name evidence="2" type="ORF">SAMN00777080_3098</name>
</gene>
<dbReference type="RefSeq" id="WP_084121246.1">
    <property type="nucleotide sequence ID" value="NZ_LT838813.1"/>
</dbReference>
<dbReference type="NCBIfam" id="TIGR02145">
    <property type="entry name" value="Fib_succ_major"/>
    <property type="match status" value="1"/>
</dbReference>
<organism evidence="2 3">
    <name type="scientific">Aquiflexum balticum DSM 16537</name>
    <dbReference type="NCBI Taxonomy" id="758820"/>
    <lineage>
        <taxon>Bacteria</taxon>
        <taxon>Pseudomonadati</taxon>
        <taxon>Bacteroidota</taxon>
        <taxon>Cytophagia</taxon>
        <taxon>Cytophagales</taxon>
        <taxon>Cyclobacteriaceae</taxon>
        <taxon>Aquiflexum</taxon>
    </lineage>
</organism>
<evidence type="ECO:0000313" key="3">
    <source>
        <dbReference type="Proteomes" id="UP000192333"/>
    </source>
</evidence>
<evidence type="ECO:0000259" key="1">
    <source>
        <dbReference type="Pfam" id="PF09603"/>
    </source>
</evidence>
<sequence>MKATQIFRLLVFGILIFFSCSKEEDWTPDPIVYDGEMMAFQLAKIHAPNLNRKEAVFEGSFGDKPLTLGKYGSDSLIFIVPELAAGNQQLTVQINGKEWIWLIDIAPFSNTVPVPNNFVEAFIFQNELLHTEIKEIGNGLSTWADDYEKWLNSFKQDYSQLSIQEKELVKGVFSNANTKFWFEIFESDNMIPDCSGYPMVTYLVQSGKFDHFNFKYFEAFSSLPDTQLYRTVLLGFGLAMWHQHGWLEGLAANTFTCPLLRGISLKKDINGSMNPEEETSLSFETGESAGFWIFGKYQLPNLQDRANTDDFVGDFVRRYDTFEALRKKSNNILSLYQEAFDFSLPSMAGGPLFDIPATANVEEKPFEEGELTIFSTVLENPLVRLTAFENADGKVTFLFESLNGREQLFDLHFYFGDKTRTGSRVYPSLVKVSCPMLLEVFFEGDKVSLEILYGKAPYTITWSNGMSGTEFTNLPAGEYTAWVVDADGCERSKTFVVPEYGTLTDIDGNVYKTVKIGSQWWMAENLRTTRKRDGTVIPEVLSNQEWQSATGPAFAWYDNQNEFDIPFGKLYNANASCCDICPEGWHLPSFGEWHQLEDFLGSTAGGKMKTINRWVHPNLGATNGSGFSAYPAGLRLPSGHFAGSGENTSFWTSSFDINGYPFIIFLYYQNEQMSNTFAFNAREGYSIRCVKD</sequence>
<accession>A0A1W2H7J1</accession>
<protein>
    <submittedName>
        <fullName evidence="2">Major paralogous domain-containing protein</fullName>
    </submittedName>
</protein>
<reference evidence="3" key="1">
    <citation type="submission" date="2017-04" db="EMBL/GenBank/DDBJ databases">
        <authorList>
            <person name="Varghese N."/>
            <person name="Submissions S."/>
        </authorList>
    </citation>
    <scope>NUCLEOTIDE SEQUENCE [LARGE SCALE GENOMIC DNA]</scope>
    <source>
        <strain evidence="3">DSM 16537</strain>
    </source>
</reference>
<dbReference type="AlphaFoldDB" id="A0A1W2H7J1"/>
<dbReference type="Gene3D" id="2.60.40.740">
    <property type="match status" value="1"/>
</dbReference>
<dbReference type="Pfam" id="PF09603">
    <property type="entry name" value="Fib_succ_major"/>
    <property type="match status" value="1"/>
</dbReference>
<dbReference type="EMBL" id="LT838813">
    <property type="protein sequence ID" value="SMD44476.1"/>
    <property type="molecule type" value="Genomic_DNA"/>
</dbReference>
<dbReference type="STRING" id="758820.SAMN00777080_3098"/>
<evidence type="ECO:0000313" key="2">
    <source>
        <dbReference type="EMBL" id="SMD44476.1"/>
    </source>
</evidence>